<evidence type="ECO:0000256" key="6">
    <source>
        <dbReference type="ARBA" id="ARBA00035183"/>
    </source>
</evidence>
<comment type="similarity">
    <text evidence="2">Belongs to the mitochondrion-specific ribosomal protein mL50 family.</text>
</comment>
<keyword evidence="3" id="KW-0689">Ribosomal protein</keyword>
<reference evidence="7 8" key="1">
    <citation type="submission" date="2023-08" db="EMBL/GenBank/DDBJ databases">
        <title>Black Yeasts Isolated from many extreme environments.</title>
        <authorList>
            <person name="Coleine C."/>
            <person name="Stajich J.E."/>
            <person name="Selbmann L."/>
        </authorList>
    </citation>
    <scope>NUCLEOTIDE SEQUENCE [LARGE SCALE GENOMIC DNA]</scope>
    <source>
        <strain evidence="7 8">CCFEE 6328</strain>
    </source>
</reference>
<evidence type="ECO:0000256" key="2">
    <source>
        <dbReference type="ARBA" id="ARBA00008860"/>
    </source>
</evidence>
<accession>A0ABR0J6L2</accession>
<organism evidence="7 8">
    <name type="scientific">Exophiala sideris</name>
    <dbReference type="NCBI Taxonomy" id="1016849"/>
    <lineage>
        <taxon>Eukaryota</taxon>
        <taxon>Fungi</taxon>
        <taxon>Dikarya</taxon>
        <taxon>Ascomycota</taxon>
        <taxon>Pezizomycotina</taxon>
        <taxon>Eurotiomycetes</taxon>
        <taxon>Chaetothyriomycetidae</taxon>
        <taxon>Chaetothyriales</taxon>
        <taxon>Herpotrichiellaceae</taxon>
        <taxon>Exophiala</taxon>
    </lineage>
</organism>
<keyword evidence="5" id="KW-0687">Ribonucleoprotein</keyword>
<dbReference type="EMBL" id="JAVRRF010000016">
    <property type="protein sequence ID" value="KAK5057180.1"/>
    <property type="molecule type" value="Genomic_DNA"/>
</dbReference>
<proteinExistence type="inferred from homology"/>
<gene>
    <name evidence="7" type="ORF">LTR69_007219</name>
</gene>
<sequence>MAAPSYTSRSVHGIISKVVTPNYICRTCRNHLQSRPKEVREISSAKISPSLRRKSCSTVLSQRTASYASRAGQDNIQPREFLGEEAPLVDMEPYNEARSWEGLEHVGHNGHWKDLPARPEDQFNPWLSQPTSTTPDRTEFLKYLYVAIVETLAAKQAARVSTSVKGVPTRIDSLRIALTTSGTLSHLEDKAGLLNQRVIWRSKQISSEAVQQLSGAKFDFNNPTTFTILKRFSQLSHHQVPDPILNTVIRNNKTVTEFVNLLTESARPKPKKTADVLIAKQQKALVLAAGAREMEVSEPSRKTPQPLGANVMVLSRRETPVDKEKEIGRWKVIERELKSKGLPVLGRKPLVPHNESEWVQTI</sequence>
<evidence type="ECO:0000256" key="1">
    <source>
        <dbReference type="ARBA" id="ARBA00004173"/>
    </source>
</evidence>
<keyword evidence="4" id="KW-0496">Mitochondrion</keyword>
<protein>
    <recommendedName>
        <fullName evidence="6">Large ribosomal subunit protein mL50</fullName>
    </recommendedName>
</protein>
<evidence type="ECO:0000256" key="5">
    <source>
        <dbReference type="ARBA" id="ARBA00023274"/>
    </source>
</evidence>
<evidence type="ECO:0000256" key="4">
    <source>
        <dbReference type="ARBA" id="ARBA00023128"/>
    </source>
</evidence>
<dbReference type="InterPro" id="IPR018305">
    <property type="entry name" value="Ribosomal_m50"/>
</dbReference>
<name>A0ABR0J6L2_9EURO</name>
<evidence type="ECO:0000313" key="8">
    <source>
        <dbReference type="Proteomes" id="UP001345691"/>
    </source>
</evidence>
<comment type="caution">
    <text evidence="7">The sequence shown here is derived from an EMBL/GenBank/DDBJ whole genome shotgun (WGS) entry which is preliminary data.</text>
</comment>
<dbReference type="Pfam" id="PF10501">
    <property type="entry name" value="Ribosomal_L50"/>
    <property type="match status" value="1"/>
</dbReference>
<evidence type="ECO:0000313" key="7">
    <source>
        <dbReference type="EMBL" id="KAK5057180.1"/>
    </source>
</evidence>
<keyword evidence="8" id="KW-1185">Reference proteome</keyword>
<comment type="subcellular location">
    <subcellularLocation>
        <location evidence="1">Mitochondrion</location>
    </subcellularLocation>
</comment>
<dbReference type="Proteomes" id="UP001345691">
    <property type="component" value="Unassembled WGS sequence"/>
</dbReference>
<evidence type="ECO:0000256" key="3">
    <source>
        <dbReference type="ARBA" id="ARBA00022980"/>
    </source>
</evidence>